<dbReference type="AlphaFoldDB" id="A0A9Q0GDT0"/>
<dbReference type="PANTHER" id="PTHR33070:SF109">
    <property type="entry name" value="DOMAIN PROTEIN, PUTATIVE (DUF241)-RELATED"/>
    <property type="match status" value="1"/>
</dbReference>
<evidence type="ECO:0000256" key="1">
    <source>
        <dbReference type="SAM" id="Coils"/>
    </source>
</evidence>
<comment type="caution">
    <text evidence="2">The sequence shown here is derived from an EMBL/GenBank/DDBJ whole genome shotgun (WGS) entry which is preliminary data.</text>
</comment>
<evidence type="ECO:0000313" key="3">
    <source>
        <dbReference type="Proteomes" id="UP001141552"/>
    </source>
</evidence>
<dbReference type="Proteomes" id="UP001141552">
    <property type="component" value="Unassembled WGS sequence"/>
</dbReference>
<gene>
    <name evidence="2" type="ORF">Tsubulata_046505</name>
</gene>
<dbReference type="Pfam" id="PF03087">
    <property type="entry name" value="BPS1"/>
    <property type="match status" value="1"/>
</dbReference>
<reference evidence="2" key="2">
    <citation type="journal article" date="2023" name="Plants (Basel)">
        <title>Annotation of the Turnera subulata (Passifloraceae) Draft Genome Reveals the S-Locus Evolved after the Divergence of Turneroideae from Passifloroideae in a Stepwise Manner.</title>
        <authorList>
            <person name="Henning P.M."/>
            <person name="Roalson E.H."/>
            <person name="Mir W."/>
            <person name="McCubbin A.G."/>
            <person name="Shore J.S."/>
        </authorList>
    </citation>
    <scope>NUCLEOTIDE SEQUENCE</scope>
    <source>
        <strain evidence="2">F60SS</strain>
    </source>
</reference>
<evidence type="ECO:0000313" key="2">
    <source>
        <dbReference type="EMBL" id="KAJ4847808.1"/>
    </source>
</evidence>
<dbReference type="GO" id="GO:0048367">
    <property type="term" value="P:shoot system development"/>
    <property type="evidence" value="ECO:0007669"/>
    <property type="project" value="InterPro"/>
</dbReference>
<dbReference type="EMBL" id="JAKUCV010001071">
    <property type="protein sequence ID" value="KAJ4847808.1"/>
    <property type="molecule type" value="Genomic_DNA"/>
</dbReference>
<proteinExistence type="predicted"/>
<reference evidence="2" key="1">
    <citation type="submission" date="2022-02" db="EMBL/GenBank/DDBJ databases">
        <authorList>
            <person name="Henning P.M."/>
            <person name="McCubbin A.G."/>
            <person name="Shore J.S."/>
        </authorList>
    </citation>
    <scope>NUCLEOTIDE SEQUENCE</scope>
    <source>
        <strain evidence="2">F60SS</strain>
        <tissue evidence="2">Leaves</tissue>
    </source>
</reference>
<name>A0A9Q0GDT0_9ROSI</name>
<feature type="coiled-coil region" evidence="1">
    <location>
        <begin position="78"/>
        <end position="108"/>
    </location>
</feature>
<dbReference type="InterPro" id="IPR004320">
    <property type="entry name" value="BPS1_pln"/>
</dbReference>
<protein>
    <submittedName>
        <fullName evidence="2">Uncharacterized protein</fullName>
    </submittedName>
</protein>
<dbReference type="GO" id="GO:0048364">
    <property type="term" value="P:root development"/>
    <property type="evidence" value="ECO:0007669"/>
    <property type="project" value="InterPro"/>
</dbReference>
<keyword evidence="3" id="KW-1185">Reference proteome</keyword>
<dbReference type="PANTHER" id="PTHR33070">
    <property type="entry name" value="OS06G0725500 PROTEIN"/>
    <property type="match status" value="1"/>
</dbReference>
<dbReference type="OrthoDB" id="1701699at2759"/>
<sequence length="129" mass="14344">MEASPLVDPDHSHPAVTQVLKEVSVFSSSIFQSLLLFLSATTSKSKQSGWSLVSRLMHRGVVACEERQADVNELDIIDAALTEESEKMEIALKRLEALEISLEDLDNSLEPVFRCLIKTRSSLLNIMSQ</sequence>
<accession>A0A9Q0GDT0</accession>
<keyword evidence="1" id="KW-0175">Coiled coil</keyword>
<organism evidence="2 3">
    <name type="scientific">Turnera subulata</name>
    <dbReference type="NCBI Taxonomy" id="218843"/>
    <lineage>
        <taxon>Eukaryota</taxon>
        <taxon>Viridiplantae</taxon>
        <taxon>Streptophyta</taxon>
        <taxon>Embryophyta</taxon>
        <taxon>Tracheophyta</taxon>
        <taxon>Spermatophyta</taxon>
        <taxon>Magnoliopsida</taxon>
        <taxon>eudicotyledons</taxon>
        <taxon>Gunneridae</taxon>
        <taxon>Pentapetalae</taxon>
        <taxon>rosids</taxon>
        <taxon>fabids</taxon>
        <taxon>Malpighiales</taxon>
        <taxon>Passifloraceae</taxon>
        <taxon>Turnera</taxon>
    </lineage>
</organism>